<keyword evidence="7" id="KW-1185">Reference proteome</keyword>
<dbReference type="AlphaFoldDB" id="A0A2T3NAY6"/>
<protein>
    <submittedName>
        <fullName evidence="6">Trypsin</fullName>
    </submittedName>
</protein>
<dbReference type="SUPFAM" id="SSF50494">
    <property type="entry name" value="Trypsin-like serine proteases"/>
    <property type="match status" value="1"/>
</dbReference>
<dbReference type="Gene3D" id="2.40.10.10">
    <property type="entry name" value="Trypsin-like serine proteases"/>
    <property type="match status" value="1"/>
</dbReference>
<dbReference type="Proteomes" id="UP000241771">
    <property type="component" value="Unassembled WGS sequence"/>
</dbReference>
<comment type="similarity">
    <text evidence="1">Belongs to the peptidase S1 family.</text>
</comment>
<dbReference type="PROSITE" id="PS50240">
    <property type="entry name" value="TRYPSIN_DOM"/>
    <property type="match status" value="1"/>
</dbReference>
<dbReference type="CDD" id="cd00190">
    <property type="entry name" value="Tryp_SPc"/>
    <property type="match status" value="1"/>
</dbReference>
<dbReference type="InterPro" id="IPR050430">
    <property type="entry name" value="Peptidase_S1"/>
</dbReference>
<dbReference type="PROSITE" id="PS00135">
    <property type="entry name" value="TRYPSIN_SER"/>
    <property type="match status" value="1"/>
</dbReference>
<evidence type="ECO:0000256" key="4">
    <source>
        <dbReference type="SAM" id="SignalP"/>
    </source>
</evidence>
<keyword evidence="3" id="KW-0378">Hydrolase</keyword>
<evidence type="ECO:0000259" key="5">
    <source>
        <dbReference type="PROSITE" id="PS50240"/>
    </source>
</evidence>
<comment type="caution">
    <text evidence="6">The sequence shown here is derived from an EMBL/GenBank/DDBJ whole genome shotgun (WGS) entry which is preliminary data.</text>
</comment>
<dbReference type="InterPro" id="IPR043504">
    <property type="entry name" value="Peptidase_S1_PA_chymotrypsin"/>
</dbReference>
<feature type="chain" id="PRO_5015786207" evidence="4">
    <location>
        <begin position="20"/>
        <end position="361"/>
    </location>
</feature>
<dbReference type="InterPro" id="IPR001254">
    <property type="entry name" value="Trypsin_dom"/>
</dbReference>
<evidence type="ECO:0000256" key="1">
    <source>
        <dbReference type="ARBA" id="ARBA00007664"/>
    </source>
</evidence>
<dbReference type="InterPro" id="IPR020008">
    <property type="entry name" value="GlyGly_CTERM"/>
</dbReference>
<evidence type="ECO:0000256" key="2">
    <source>
        <dbReference type="ARBA" id="ARBA00023157"/>
    </source>
</evidence>
<dbReference type="InterPro" id="IPR009003">
    <property type="entry name" value="Peptidase_S1_PA"/>
</dbReference>
<keyword evidence="4" id="KW-0732">Signal</keyword>
<dbReference type="GO" id="GO:0004252">
    <property type="term" value="F:serine-type endopeptidase activity"/>
    <property type="evidence" value="ECO:0007669"/>
    <property type="project" value="InterPro"/>
</dbReference>
<dbReference type="InterPro" id="IPR033116">
    <property type="entry name" value="TRYPSIN_SER"/>
</dbReference>
<dbReference type="PANTHER" id="PTHR24276:SF98">
    <property type="entry name" value="FI18310P1-RELATED"/>
    <property type="match status" value="1"/>
</dbReference>
<dbReference type="GO" id="GO:0006508">
    <property type="term" value="P:proteolysis"/>
    <property type="evidence" value="ECO:0007669"/>
    <property type="project" value="UniProtKB-KW"/>
</dbReference>
<evidence type="ECO:0000256" key="3">
    <source>
        <dbReference type="RuleBase" id="RU363034"/>
    </source>
</evidence>
<feature type="domain" description="Peptidase S1" evidence="5">
    <location>
        <begin position="30"/>
        <end position="297"/>
    </location>
</feature>
<dbReference type="PRINTS" id="PR00722">
    <property type="entry name" value="CHYMOTRYPSIN"/>
</dbReference>
<evidence type="ECO:0000313" key="6">
    <source>
        <dbReference type="EMBL" id="PSW11023.1"/>
    </source>
</evidence>
<keyword evidence="3" id="KW-0645">Protease</keyword>
<organism evidence="6 7">
    <name type="scientific">Photobacterium sanctipauli</name>
    <dbReference type="NCBI Taxonomy" id="1342794"/>
    <lineage>
        <taxon>Bacteria</taxon>
        <taxon>Pseudomonadati</taxon>
        <taxon>Pseudomonadota</taxon>
        <taxon>Gammaproteobacteria</taxon>
        <taxon>Vibrionales</taxon>
        <taxon>Vibrionaceae</taxon>
        <taxon>Photobacterium</taxon>
    </lineage>
</organism>
<dbReference type="PANTHER" id="PTHR24276">
    <property type="entry name" value="POLYSERASE-RELATED"/>
    <property type="match status" value="1"/>
</dbReference>
<keyword evidence="3" id="KW-0720">Serine protease</keyword>
<dbReference type="NCBIfam" id="TIGR03501">
    <property type="entry name" value="GlyGly_CTERM"/>
    <property type="match status" value="1"/>
</dbReference>
<dbReference type="FunFam" id="2.40.10.10:FF:000068">
    <property type="entry name" value="transmembrane protease serine 2"/>
    <property type="match status" value="1"/>
</dbReference>
<sequence>MVKLLFILLSLSMFLPVQASEEIPVPSPRVIGGIQSEANELPWQAYLNMTFPDSGGGSSTYICGGVVISPTVVLTAAHCLYNGSTLVLPQNLEVWAGITSIFSANSANAILVDSFVVHPSYNSSRFANDIAILNLSSAVPSSAMPIKIASASEQQAADQEFTNGWVPNGERDANLLVSGWGSTDPNSSGSGSTRLRQTLLSGVPDTTCDSQWGGNINSGDYDIYLCAGSTSPDLARDSCFGDSGGPLIWQNPQNAGDSDFGLRLVGLVSFGEGCAGRLPGVYTEAANYRSWISGQVGSGILSQATSAFSKNPFTSDYTGAGEGITVTNVSSGSSSSGGHIGVFAFISLCLLALYRRQVNEQ</sequence>
<dbReference type="RefSeq" id="WP_107272596.1">
    <property type="nucleotide sequence ID" value="NZ_PYMA01000025.1"/>
</dbReference>
<dbReference type="Pfam" id="PF00089">
    <property type="entry name" value="Trypsin"/>
    <property type="match status" value="1"/>
</dbReference>
<accession>A0A2T3NAY6</accession>
<feature type="signal peptide" evidence="4">
    <location>
        <begin position="1"/>
        <end position="19"/>
    </location>
</feature>
<proteinExistence type="inferred from homology"/>
<dbReference type="EMBL" id="PYMA01000025">
    <property type="protein sequence ID" value="PSW11023.1"/>
    <property type="molecule type" value="Genomic_DNA"/>
</dbReference>
<dbReference type="InterPro" id="IPR001314">
    <property type="entry name" value="Peptidase_S1A"/>
</dbReference>
<reference evidence="6 7" key="1">
    <citation type="submission" date="2018-01" db="EMBL/GenBank/DDBJ databases">
        <title>Whole genome sequencing of Histamine producing bacteria.</title>
        <authorList>
            <person name="Butler K."/>
        </authorList>
    </citation>
    <scope>NUCLEOTIDE SEQUENCE [LARGE SCALE GENOMIC DNA]</scope>
    <source>
        <strain evidence="6 7">DSM 100436</strain>
    </source>
</reference>
<gene>
    <name evidence="6" type="ORF">C9I98_24505</name>
</gene>
<dbReference type="InterPro" id="IPR018114">
    <property type="entry name" value="TRYPSIN_HIS"/>
</dbReference>
<evidence type="ECO:0000313" key="7">
    <source>
        <dbReference type="Proteomes" id="UP000241771"/>
    </source>
</evidence>
<dbReference type="SMART" id="SM00020">
    <property type="entry name" value="Tryp_SPc"/>
    <property type="match status" value="1"/>
</dbReference>
<dbReference type="PROSITE" id="PS00134">
    <property type="entry name" value="TRYPSIN_HIS"/>
    <property type="match status" value="1"/>
</dbReference>
<name>A0A2T3NAY6_9GAMM</name>
<keyword evidence="2" id="KW-1015">Disulfide bond</keyword>